<organism evidence="1 2">
    <name type="scientific">Scytonema hofmannii FACHB-248</name>
    <dbReference type="NCBI Taxonomy" id="1842502"/>
    <lineage>
        <taxon>Bacteria</taxon>
        <taxon>Bacillati</taxon>
        <taxon>Cyanobacteriota</taxon>
        <taxon>Cyanophyceae</taxon>
        <taxon>Nostocales</taxon>
        <taxon>Scytonemataceae</taxon>
        <taxon>Scytonema</taxon>
    </lineage>
</organism>
<accession>A0ABR8H2Q3</accession>
<gene>
    <name evidence="1" type="ORF">H6G81_33555</name>
</gene>
<dbReference type="EMBL" id="JACJTA010000143">
    <property type="protein sequence ID" value="MBD2609298.1"/>
    <property type="molecule type" value="Genomic_DNA"/>
</dbReference>
<keyword evidence="1" id="KW-0378">Hydrolase</keyword>
<proteinExistence type="predicted"/>
<keyword evidence="1" id="KW-0540">Nuclease</keyword>
<sequence length="104" mass="12071">MPIYRERYADDWDDIATAIKAAAHWRCRHCNQQCLRPGEKPKELSRSEWTVLTLSVHHANFTPEDNRPENLIPLCTPCHLALHSRARGRTNTTQGQLELPLWTN</sequence>
<protein>
    <submittedName>
        <fullName evidence="1">HNH endonuclease</fullName>
    </submittedName>
</protein>
<dbReference type="RefSeq" id="WP_029631456.1">
    <property type="nucleotide sequence ID" value="NZ_JACJTA010000143.1"/>
</dbReference>
<evidence type="ECO:0000313" key="2">
    <source>
        <dbReference type="Proteomes" id="UP000660380"/>
    </source>
</evidence>
<name>A0ABR8H2Q3_9CYAN</name>
<keyword evidence="1" id="KW-0255">Endonuclease</keyword>
<evidence type="ECO:0000313" key="1">
    <source>
        <dbReference type="EMBL" id="MBD2609298.1"/>
    </source>
</evidence>
<comment type="caution">
    <text evidence="1">The sequence shown here is derived from an EMBL/GenBank/DDBJ whole genome shotgun (WGS) entry which is preliminary data.</text>
</comment>
<dbReference type="GO" id="GO:0004519">
    <property type="term" value="F:endonuclease activity"/>
    <property type="evidence" value="ECO:0007669"/>
    <property type="project" value="UniProtKB-KW"/>
</dbReference>
<keyword evidence="2" id="KW-1185">Reference proteome</keyword>
<reference evidence="1 2" key="1">
    <citation type="journal article" date="2020" name="ISME J.">
        <title>Comparative genomics reveals insights into cyanobacterial evolution and habitat adaptation.</title>
        <authorList>
            <person name="Chen M.Y."/>
            <person name="Teng W.K."/>
            <person name="Zhao L."/>
            <person name="Hu C.X."/>
            <person name="Zhou Y.K."/>
            <person name="Han B.P."/>
            <person name="Song L.R."/>
            <person name="Shu W.S."/>
        </authorList>
    </citation>
    <scope>NUCLEOTIDE SEQUENCE [LARGE SCALE GENOMIC DNA]</scope>
    <source>
        <strain evidence="1 2">FACHB-248</strain>
    </source>
</reference>
<dbReference type="Proteomes" id="UP000660380">
    <property type="component" value="Unassembled WGS sequence"/>
</dbReference>